<dbReference type="AlphaFoldDB" id="A0A8T0PWV8"/>
<dbReference type="InterPro" id="IPR036879">
    <property type="entry name" value="TF_MADSbox_sf"/>
</dbReference>
<dbReference type="PRINTS" id="PR00404">
    <property type="entry name" value="MADSDOMAIN"/>
</dbReference>
<dbReference type="SUPFAM" id="SSF55455">
    <property type="entry name" value="SRF-like"/>
    <property type="match status" value="1"/>
</dbReference>
<gene>
    <name evidence="8" type="ORF">PVAP13_7NG191700</name>
</gene>
<evidence type="ECO:0000259" key="6">
    <source>
        <dbReference type="PROSITE" id="PS50066"/>
    </source>
</evidence>
<dbReference type="GO" id="GO:0000977">
    <property type="term" value="F:RNA polymerase II transcription regulatory region sequence-specific DNA binding"/>
    <property type="evidence" value="ECO:0007669"/>
    <property type="project" value="InterPro"/>
</dbReference>
<organism evidence="8 9">
    <name type="scientific">Panicum virgatum</name>
    <name type="common">Blackwell switchgrass</name>
    <dbReference type="NCBI Taxonomy" id="38727"/>
    <lineage>
        <taxon>Eukaryota</taxon>
        <taxon>Viridiplantae</taxon>
        <taxon>Streptophyta</taxon>
        <taxon>Embryophyta</taxon>
        <taxon>Tracheophyta</taxon>
        <taxon>Spermatophyta</taxon>
        <taxon>Magnoliopsida</taxon>
        <taxon>Liliopsida</taxon>
        <taxon>Poales</taxon>
        <taxon>Poaceae</taxon>
        <taxon>PACMAD clade</taxon>
        <taxon>Panicoideae</taxon>
        <taxon>Panicodae</taxon>
        <taxon>Paniceae</taxon>
        <taxon>Panicinae</taxon>
        <taxon>Panicum</taxon>
        <taxon>Panicum sect. Hiantes</taxon>
    </lineage>
</organism>
<evidence type="ECO:0000256" key="2">
    <source>
        <dbReference type="ARBA" id="ARBA00023015"/>
    </source>
</evidence>
<proteinExistence type="predicted"/>
<dbReference type="GO" id="GO:0046983">
    <property type="term" value="F:protein dimerization activity"/>
    <property type="evidence" value="ECO:0007669"/>
    <property type="project" value="InterPro"/>
</dbReference>
<dbReference type="InterPro" id="IPR033896">
    <property type="entry name" value="MEF2-like_N"/>
</dbReference>
<dbReference type="PROSITE" id="PS00350">
    <property type="entry name" value="MADS_BOX_1"/>
    <property type="match status" value="1"/>
</dbReference>
<accession>A0A8T0PWV8</accession>
<keyword evidence="4" id="KW-0804">Transcription</keyword>
<evidence type="ECO:0000256" key="1">
    <source>
        <dbReference type="ARBA" id="ARBA00004123"/>
    </source>
</evidence>
<dbReference type="InterPro" id="IPR050142">
    <property type="entry name" value="MADS-box/MEF2_TF"/>
</dbReference>
<protein>
    <submittedName>
        <fullName evidence="8">Uncharacterized protein</fullName>
    </submittedName>
</protein>
<dbReference type="GO" id="GO:0005634">
    <property type="term" value="C:nucleus"/>
    <property type="evidence" value="ECO:0007669"/>
    <property type="project" value="UniProtKB-SubCell"/>
</dbReference>
<dbReference type="GO" id="GO:0045944">
    <property type="term" value="P:positive regulation of transcription by RNA polymerase II"/>
    <property type="evidence" value="ECO:0007669"/>
    <property type="project" value="InterPro"/>
</dbReference>
<keyword evidence="5" id="KW-0539">Nucleus</keyword>
<dbReference type="SMART" id="SM00432">
    <property type="entry name" value="MADS"/>
    <property type="match status" value="1"/>
</dbReference>
<dbReference type="Pfam" id="PF01486">
    <property type="entry name" value="K-box"/>
    <property type="match status" value="1"/>
</dbReference>
<dbReference type="PANTHER" id="PTHR48019">
    <property type="entry name" value="SERUM RESPONSE FACTOR HOMOLOG"/>
    <property type="match status" value="1"/>
</dbReference>
<dbReference type="Pfam" id="PF00319">
    <property type="entry name" value="SRF-TF"/>
    <property type="match status" value="1"/>
</dbReference>
<feature type="domain" description="MADS-box" evidence="6">
    <location>
        <begin position="1"/>
        <end position="61"/>
    </location>
</feature>
<dbReference type="EMBL" id="CM029050">
    <property type="protein sequence ID" value="KAG2566443.1"/>
    <property type="molecule type" value="Genomic_DNA"/>
</dbReference>
<evidence type="ECO:0000256" key="3">
    <source>
        <dbReference type="ARBA" id="ARBA00023125"/>
    </source>
</evidence>
<dbReference type="GO" id="GO:0003700">
    <property type="term" value="F:DNA-binding transcription factor activity"/>
    <property type="evidence" value="ECO:0007669"/>
    <property type="project" value="InterPro"/>
</dbReference>
<evidence type="ECO:0000313" key="8">
    <source>
        <dbReference type="EMBL" id="KAG2566443.1"/>
    </source>
</evidence>
<comment type="caution">
    <text evidence="8">The sequence shown here is derived from an EMBL/GenBank/DDBJ whole genome shotgun (WGS) entry which is preliminary data.</text>
</comment>
<sequence>MARGKVQIRRIENPAHRQVTFSKRRMGLLKKANELSVLCDADIGVIVFSPHGMMYELATNGNMQVLVERYKTAFGETQGASRRKKKPQAIPQEVLALTREIELLQKGLRYKYGESDINHMSLGELHSLESNLEIWVQNIRSQKMQIMSMEIEMLRNKVGSACSFLAPVTNSSLHIQETSSVAPFSNVFQEDILQATNDIFQEKISEQNGILNASGSVMVPQVPFQLNRGSNYYL</sequence>
<evidence type="ECO:0000256" key="4">
    <source>
        <dbReference type="ARBA" id="ARBA00023163"/>
    </source>
</evidence>
<keyword evidence="3" id="KW-0238">DNA-binding</keyword>
<reference evidence="8" key="1">
    <citation type="submission" date="2020-05" db="EMBL/GenBank/DDBJ databases">
        <title>WGS assembly of Panicum virgatum.</title>
        <authorList>
            <person name="Lovell J.T."/>
            <person name="Jenkins J."/>
            <person name="Shu S."/>
            <person name="Juenger T.E."/>
            <person name="Schmutz J."/>
        </authorList>
    </citation>
    <scope>NUCLEOTIDE SEQUENCE</scope>
    <source>
        <strain evidence="8">AP13</strain>
    </source>
</reference>
<comment type="subcellular location">
    <subcellularLocation>
        <location evidence="1">Nucleus</location>
    </subcellularLocation>
</comment>
<evidence type="ECO:0000256" key="5">
    <source>
        <dbReference type="ARBA" id="ARBA00023242"/>
    </source>
</evidence>
<dbReference type="InterPro" id="IPR002487">
    <property type="entry name" value="TF_Kbox"/>
</dbReference>
<dbReference type="Proteomes" id="UP000823388">
    <property type="component" value="Chromosome 7N"/>
</dbReference>
<dbReference type="InterPro" id="IPR002100">
    <property type="entry name" value="TF_MADSbox"/>
</dbReference>
<dbReference type="PROSITE" id="PS51297">
    <property type="entry name" value="K_BOX"/>
    <property type="match status" value="1"/>
</dbReference>
<keyword evidence="2" id="KW-0805">Transcription regulation</keyword>
<evidence type="ECO:0000259" key="7">
    <source>
        <dbReference type="PROSITE" id="PS51297"/>
    </source>
</evidence>
<feature type="domain" description="K-box" evidence="7">
    <location>
        <begin position="87"/>
        <end position="210"/>
    </location>
</feature>
<dbReference type="PROSITE" id="PS50066">
    <property type="entry name" value="MADS_BOX_2"/>
    <property type="match status" value="1"/>
</dbReference>
<keyword evidence="9" id="KW-1185">Reference proteome</keyword>
<name>A0A8T0PWV8_PANVG</name>
<evidence type="ECO:0000313" key="9">
    <source>
        <dbReference type="Proteomes" id="UP000823388"/>
    </source>
</evidence>
<dbReference type="Gene3D" id="3.40.1810.10">
    <property type="entry name" value="Transcription factor, MADS-box"/>
    <property type="match status" value="1"/>
</dbReference>
<dbReference type="CDD" id="cd00265">
    <property type="entry name" value="MADS_MEF2_like"/>
    <property type="match status" value="1"/>
</dbReference>